<protein>
    <recommendedName>
        <fullName evidence="9">LPS export ABC transporter permease LptG</fullName>
    </recommendedName>
</protein>
<evidence type="ECO:0000256" key="5">
    <source>
        <dbReference type="ARBA" id="ARBA00023136"/>
    </source>
</evidence>
<feature type="transmembrane region" description="Helical" evidence="6">
    <location>
        <begin position="12"/>
        <end position="33"/>
    </location>
</feature>
<keyword evidence="5 6" id="KW-0472">Membrane</keyword>
<name>A0A2M7EAW2_9BACT</name>
<keyword evidence="2" id="KW-1003">Cell membrane</keyword>
<organism evidence="7 8">
    <name type="scientific">bacterium (Candidatus Ratteibacteria) CG01_land_8_20_14_3_00_40_19</name>
    <dbReference type="NCBI Taxonomy" id="2014290"/>
    <lineage>
        <taxon>Bacteria</taxon>
        <taxon>Candidatus Ratteibacteria</taxon>
    </lineage>
</organism>
<keyword evidence="4 6" id="KW-1133">Transmembrane helix</keyword>
<dbReference type="PANTHER" id="PTHR33529:SF6">
    <property type="entry name" value="YJGP_YJGQ FAMILY PERMEASE"/>
    <property type="match status" value="1"/>
</dbReference>
<evidence type="ECO:0000313" key="8">
    <source>
        <dbReference type="Proteomes" id="UP000228886"/>
    </source>
</evidence>
<evidence type="ECO:0000313" key="7">
    <source>
        <dbReference type="EMBL" id="PIV64824.1"/>
    </source>
</evidence>
<evidence type="ECO:0000256" key="4">
    <source>
        <dbReference type="ARBA" id="ARBA00022989"/>
    </source>
</evidence>
<gene>
    <name evidence="7" type="ORF">COS11_00160</name>
</gene>
<feature type="transmembrane region" description="Helical" evidence="6">
    <location>
        <begin position="266"/>
        <end position="284"/>
    </location>
</feature>
<dbReference type="PANTHER" id="PTHR33529">
    <property type="entry name" value="SLR0882 PROTEIN-RELATED"/>
    <property type="match status" value="1"/>
</dbReference>
<comment type="caution">
    <text evidence="7">The sequence shown here is derived from an EMBL/GenBank/DDBJ whole genome shotgun (WGS) entry which is preliminary data.</text>
</comment>
<sequence length="348" mass="40088">MKITDRYIAKEFIKPFFISLFIFIFLYLLVQFLGELGDALKEKQKLYLLFKNYLMRIPSVFVQLSPIAILISFLLVLGGFSRYNEIVAFGTSGISLHRILLPFLVFGFILSGISFFVNDRIVPPLSLKIEKSEEKVSNFTFRTKEKMLYARLFDKKKGAFFDLQILSYENRTLKRSLNAKESFYLHNETWILKDGISRNFDGEDNCISQNKFDSLKINLGINPETLLIGYRKSEQLSFSQLLSYLRKLRSDGIYPAVQLVDLHAKIAFPLINLIILFLGLPLFFSSHLPTNKPFGIGFSILACILYYWIFSLGIALGKEGLLYPFLGAWFANFFFGAIGLFFLASMRR</sequence>
<dbReference type="Pfam" id="PF03739">
    <property type="entry name" value="LptF_LptG"/>
    <property type="match status" value="1"/>
</dbReference>
<evidence type="ECO:0008006" key="9">
    <source>
        <dbReference type="Google" id="ProtNLM"/>
    </source>
</evidence>
<accession>A0A2M7EAW2</accession>
<keyword evidence="3 6" id="KW-0812">Transmembrane</keyword>
<dbReference type="Proteomes" id="UP000228886">
    <property type="component" value="Unassembled WGS sequence"/>
</dbReference>
<feature type="transmembrane region" description="Helical" evidence="6">
    <location>
        <begin position="99"/>
        <end position="117"/>
    </location>
</feature>
<dbReference type="GO" id="GO:0015920">
    <property type="term" value="P:lipopolysaccharide transport"/>
    <property type="evidence" value="ECO:0007669"/>
    <property type="project" value="TreeGrafter"/>
</dbReference>
<proteinExistence type="predicted"/>
<evidence type="ECO:0000256" key="1">
    <source>
        <dbReference type="ARBA" id="ARBA00004651"/>
    </source>
</evidence>
<dbReference type="AlphaFoldDB" id="A0A2M7EAW2"/>
<feature type="transmembrane region" description="Helical" evidence="6">
    <location>
        <begin position="322"/>
        <end position="344"/>
    </location>
</feature>
<evidence type="ECO:0000256" key="3">
    <source>
        <dbReference type="ARBA" id="ARBA00022692"/>
    </source>
</evidence>
<dbReference type="EMBL" id="PETL01000011">
    <property type="protein sequence ID" value="PIV64824.1"/>
    <property type="molecule type" value="Genomic_DNA"/>
</dbReference>
<evidence type="ECO:0000256" key="2">
    <source>
        <dbReference type="ARBA" id="ARBA00022475"/>
    </source>
</evidence>
<comment type="subcellular location">
    <subcellularLocation>
        <location evidence="1">Cell membrane</location>
        <topology evidence="1">Multi-pass membrane protein</topology>
    </subcellularLocation>
</comment>
<dbReference type="GO" id="GO:0043190">
    <property type="term" value="C:ATP-binding cassette (ABC) transporter complex"/>
    <property type="evidence" value="ECO:0007669"/>
    <property type="project" value="TreeGrafter"/>
</dbReference>
<feature type="transmembrane region" description="Helical" evidence="6">
    <location>
        <begin position="296"/>
        <end position="316"/>
    </location>
</feature>
<dbReference type="InterPro" id="IPR005495">
    <property type="entry name" value="LptG/LptF_permease"/>
</dbReference>
<evidence type="ECO:0000256" key="6">
    <source>
        <dbReference type="SAM" id="Phobius"/>
    </source>
</evidence>
<reference evidence="8" key="1">
    <citation type="submission" date="2017-09" db="EMBL/GenBank/DDBJ databases">
        <title>Depth-based differentiation of microbial function through sediment-hosted aquifers and enrichment of novel symbionts in the deep terrestrial subsurface.</title>
        <authorList>
            <person name="Probst A.J."/>
            <person name="Ladd B."/>
            <person name="Jarett J.K."/>
            <person name="Geller-Mcgrath D.E."/>
            <person name="Sieber C.M.K."/>
            <person name="Emerson J.B."/>
            <person name="Anantharaman K."/>
            <person name="Thomas B.C."/>
            <person name="Malmstrom R."/>
            <person name="Stieglmeier M."/>
            <person name="Klingl A."/>
            <person name="Woyke T."/>
            <person name="Ryan C.M."/>
            <person name="Banfield J.F."/>
        </authorList>
    </citation>
    <scope>NUCLEOTIDE SEQUENCE [LARGE SCALE GENOMIC DNA]</scope>
</reference>
<feature type="transmembrane region" description="Helical" evidence="6">
    <location>
        <begin position="53"/>
        <end position="78"/>
    </location>
</feature>